<dbReference type="Proteomes" id="UP000053660">
    <property type="component" value="Unassembled WGS sequence"/>
</dbReference>
<keyword evidence="3" id="KW-1185">Reference proteome</keyword>
<organism evidence="2 3">
    <name type="scientific">Oesophagostomum dentatum</name>
    <name type="common">Nodular worm</name>
    <dbReference type="NCBI Taxonomy" id="61180"/>
    <lineage>
        <taxon>Eukaryota</taxon>
        <taxon>Metazoa</taxon>
        <taxon>Ecdysozoa</taxon>
        <taxon>Nematoda</taxon>
        <taxon>Chromadorea</taxon>
        <taxon>Rhabditida</taxon>
        <taxon>Rhabditina</taxon>
        <taxon>Rhabditomorpha</taxon>
        <taxon>Strongyloidea</taxon>
        <taxon>Strongylidae</taxon>
        <taxon>Oesophagostomum</taxon>
    </lineage>
</organism>
<name>A0A0B1SCG6_OESDE</name>
<evidence type="ECO:0000256" key="1">
    <source>
        <dbReference type="SAM" id="MobiDB-lite"/>
    </source>
</evidence>
<evidence type="ECO:0000313" key="2">
    <source>
        <dbReference type="EMBL" id="KHJ80930.1"/>
    </source>
</evidence>
<sequence>MMSAMTERRNRQIQMTNQRALAMRNRHRGRLNQDVPNEDPWDFNFERERRQRRRDDLRNSLFDVEDQRLPRRHFMLRPQREAPPSPSLAHSRHTRVRSYRGYSYCTAVN</sequence>
<feature type="region of interest" description="Disordered" evidence="1">
    <location>
        <begin position="75"/>
        <end position="96"/>
    </location>
</feature>
<evidence type="ECO:0000313" key="3">
    <source>
        <dbReference type="Proteomes" id="UP000053660"/>
    </source>
</evidence>
<reference evidence="2 3" key="1">
    <citation type="submission" date="2014-03" db="EMBL/GenBank/DDBJ databases">
        <title>Draft genome of the hookworm Oesophagostomum dentatum.</title>
        <authorList>
            <person name="Mitreva M."/>
        </authorList>
    </citation>
    <scope>NUCLEOTIDE SEQUENCE [LARGE SCALE GENOMIC DNA]</scope>
    <source>
        <strain evidence="2 3">OD-Hann</strain>
    </source>
</reference>
<dbReference type="EMBL" id="KN596578">
    <property type="protein sequence ID" value="KHJ80930.1"/>
    <property type="molecule type" value="Genomic_DNA"/>
</dbReference>
<protein>
    <submittedName>
        <fullName evidence="2">Uncharacterized protein</fullName>
    </submittedName>
</protein>
<gene>
    <name evidence="2" type="ORF">OESDEN_19389</name>
</gene>
<accession>A0A0B1SCG6</accession>
<proteinExistence type="predicted"/>
<dbReference type="AlphaFoldDB" id="A0A0B1SCG6"/>